<feature type="transmembrane region" description="Helical" evidence="3">
    <location>
        <begin position="254"/>
        <end position="276"/>
    </location>
</feature>
<feature type="domain" description="Major facilitator superfamily (MFS) profile" evidence="4">
    <location>
        <begin position="27"/>
        <end position="443"/>
    </location>
</feature>
<dbReference type="PANTHER" id="PTHR45757:SF17">
    <property type="entry name" value="MAJOR FACILITATOR SUPERFAMILY (MFS) PROFILE DOMAIN-CONTAINING PROTEIN"/>
    <property type="match status" value="1"/>
</dbReference>
<dbReference type="Pfam" id="PF07690">
    <property type="entry name" value="MFS_1"/>
    <property type="match status" value="1"/>
</dbReference>
<dbReference type="SUPFAM" id="SSF103473">
    <property type="entry name" value="MFS general substrate transporter"/>
    <property type="match status" value="1"/>
</dbReference>
<feature type="transmembrane region" description="Helical" evidence="3">
    <location>
        <begin position="71"/>
        <end position="91"/>
    </location>
</feature>
<evidence type="ECO:0000259" key="4">
    <source>
        <dbReference type="PROSITE" id="PS50850"/>
    </source>
</evidence>
<feature type="transmembrane region" description="Helical" evidence="3">
    <location>
        <begin position="133"/>
        <end position="151"/>
    </location>
</feature>
<dbReference type="PROSITE" id="PS50850">
    <property type="entry name" value="MFS"/>
    <property type="match status" value="1"/>
</dbReference>
<organism evidence="5 6">
    <name type="scientific">Bursaphelenchus okinawaensis</name>
    <dbReference type="NCBI Taxonomy" id="465554"/>
    <lineage>
        <taxon>Eukaryota</taxon>
        <taxon>Metazoa</taxon>
        <taxon>Ecdysozoa</taxon>
        <taxon>Nematoda</taxon>
        <taxon>Chromadorea</taxon>
        <taxon>Rhabditida</taxon>
        <taxon>Tylenchina</taxon>
        <taxon>Tylenchomorpha</taxon>
        <taxon>Aphelenchoidea</taxon>
        <taxon>Aphelenchoididae</taxon>
        <taxon>Bursaphelenchus</taxon>
    </lineage>
</organism>
<feature type="transmembrane region" description="Helical" evidence="3">
    <location>
        <begin position="158"/>
        <end position="180"/>
    </location>
</feature>
<keyword evidence="6" id="KW-1185">Reference proteome</keyword>
<dbReference type="OrthoDB" id="2985014at2759"/>
<feature type="transmembrane region" description="Helical" evidence="3">
    <location>
        <begin position="192"/>
        <end position="211"/>
    </location>
</feature>
<dbReference type="GO" id="GO:0016020">
    <property type="term" value="C:membrane"/>
    <property type="evidence" value="ECO:0007669"/>
    <property type="project" value="UniProtKB-SubCell"/>
</dbReference>
<evidence type="ECO:0000256" key="3">
    <source>
        <dbReference type="SAM" id="Phobius"/>
    </source>
</evidence>
<feature type="transmembrane region" description="Helical" evidence="3">
    <location>
        <begin position="20"/>
        <end position="45"/>
    </location>
</feature>
<feature type="transmembrane region" description="Helical" evidence="3">
    <location>
        <begin position="419"/>
        <end position="439"/>
    </location>
</feature>
<dbReference type="EMBL" id="CAJFDH010000004">
    <property type="protein sequence ID" value="CAD5219188.1"/>
    <property type="molecule type" value="Genomic_DNA"/>
</dbReference>
<gene>
    <name evidence="5" type="ORF">BOKJ2_LOCUS8319</name>
</gene>
<comment type="caution">
    <text evidence="5">The sequence shown here is derived from an EMBL/GenBank/DDBJ whole genome shotgun (WGS) entry which is preliminary data.</text>
</comment>
<feature type="transmembrane region" description="Helical" evidence="3">
    <location>
        <begin position="383"/>
        <end position="407"/>
    </location>
</feature>
<dbReference type="InterPro" id="IPR036259">
    <property type="entry name" value="MFS_trans_sf"/>
</dbReference>
<sequence>MTVSAETESSGFLNTNMFRYFILLLGFLCLTTVQSNMVALNFTLICMTSDNNVTVQNGFPTHEYTPIEQGYLMWSVAIGSMIGTFPFSWLYTNYGAHLVFFGAGALSAVATCFIPFAASTSFVFFVILRFTQGFAYAADFAAIGVLCSRWASLKQNALFLSVLTCYSALATSFTNPMAGLFCESAFFGWPSIYYFNAIVSIVLFGAWLHFYNDFPEKSRYVSKVELEKIHRNKTKAHIEMDNYVPYKHILTNRVVMACWLNAFADLFTAVFMHTYLPQYIRYALGYTVAETGIISAIPTILYIPMKVVFGYSSDKFKCMSERAKLLLFNGIAVGVPSVLYVLVAFVETRLINVIIVIIIHIFYSAAGGAFYKCATLTSRQYSHFVIASIQFIKCVTLFLAPTLMTLIVDDTTDFHKWSIIYLIFAVILFVSNVVFQIYATDEPASFTELSRSRRNSESERSPPPPLVLT</sequence>
<keyword evidence="3" id="KW-0472">Membrane</keyword>
<feature type="transmembrane region" description="Helical" evidence="3">
    <location>
        <begin position="351"/>
        <end position="371"/>
    </location>
</feature>
<keyword evidence="3" id="KW-0812">Transmembrane</keyword>
<dbReference type="EMBL" id="CAJFCW020000004">
    <property type="protein sequence ID" value="CAG9112374.1"/>
    <property type="molecule type" value="Genomic_DNA"/>
</dbReference>
<feature type="transmembrane region" description="Helical" evidence="3">
    <location>
        <begin position="98"/>
        <end position="127"/>
    </location>
</feature>
<protein>
    <recommendedName>
        <fullName evidence="4">Major facilitator superfamily (MFS) profile domain-containing protein</fullName>
    </recommendedName>
</protein>
<dbReference type="GO" id="GO:0022857">
    <property type="term" value="F:transmembrane transporter activity"/>
    <property type="evidence" value="ECO:0007669"/>
    <property type="project" value="InterPro"/>
</dbReference>
<dbReference type="Proteomes" id="UP000783686">
    <property type="component" value="Unassembled WGS sequence"/>
</dbReference>
<evidence type="ECO:0000256" key="1">
    <source>
        <dbReference type="ARBA" id="ARBA00004141"/>
    </source>
</evidence>
<reference evidence="5" key="1">
    <citation type="submission" date="2020-09" db="EMBL/GenBank/DDBJ databases">
        <authorList>
            <person name="Kikuchi T."/>
        </authorList>
    </citation>
    <scope>NUCLEOTIDE SEQUENCE</scope>
    <source>
        <strain evidence="5">SH1</strain>
    </source>
</reference>
<accession>A0A811KUC1</accession>
<comment type="subcellular location">
    <subcellularLocation>
        <location evidence="1">Membrane</location>
        <topology evidence="1">Multi-pass membrane protein</topology>
    </subcellularLocation>
</comment>
<dbReference type="Gene3D" id="1.20.1250.20">
    <property type="entry name" value="MFS general substrate transporter like domains"/>
    <property type="match status" value="2"/>
</dbReference>
<keyword evidence="3" id="KW-1133">Transmembrane helix</keyword>
<proteinExistence type="predicted"/>
<evidence type="ECO:0000313" key="6">
    <source>
        <dbReference type="Proteomes" id="UP000614601"/>
    </source>
</evidence>
<dbReference type="InterPro" id="IPR020846">
    <property type="entry name" value="MFS_dom"/>
</dbReference>
<name>A0A811KUC1_9BILA</name>
<evidence type="ECO:0000256" key="2">
    <source>
        <dbReference type="SAM" id="MobiDB-lite"/>
    </source>
</evidence>
<dbReference type="Proteomes" id="UP000614601">
    <property type="component" value="Unassembled WGS sequence"/>
</dbReference>
<dbReference type="AlphaFoldDB" id="A0A811KUC1"/>
<feature type="transmembrane region" description="Helical" evidence="3">
    <location>
        <begin position="282"/>
        <end position="304"/>
    </location>
</feature>
<evidence type="ECO:0000313" key="5">
    <source>
        <dbReference type="EMBL" id="CAD5219188.1"/>
    </source>
</evidence>
<dbReference type="PANTHER" id="PTHR45757">
    <property type="entry name" value="PROTEIN CBG23364-RELATED"/>
    <property type="match status" value="1"/>
</dbReference>
<dbReference type="InterPro" id="IPR011701">
    <property type="entry name" value="MFS"/>
</dbReference>
<feature type="region of interest" description="Disordered" evidence="2">
    <location>
        <begin position="449"/>
        <end position="469"/>
    </location>
</feature>
<feature type="transmembrane region" description="Helical" evidence="3">
    <location>
        <begin position="325"/>
        <end position="345"/>
    </location>
</feature>
<feature type="compositionally biased region" description="Basic and acidic residues" evidence="2">
    <location>
        <begin position="450"/>
        <end position="460"/>
    </location>
</feature>